<evidence type="ECO:0000313" key="6">
    <source>
        <dbReference type="Proteomes" id="UP000717624"/>
    </source>
</evidence>
<dbReference type="GO" id="GO:0005524">
    <property type="term" value="F:ATP binding"/>
    <property type="evidence" value="ECO:0007669"/>
    <property type="project" value="UniProtKB-KW"/>
</dbReference>
<dbReference type="SUPFAM" id="SSF50891">
    <property type="entry name" value="Cyclophilin-like"/>
    <property type="match status" value="1"/>
</dbReference>
<dbReference type="EMBL" id="JAFBEB010000001">
    <property type="protein sequence ID" value="MBM7588866.1"/>
    <property type="molecule type" value="Genomic_DNA"/>
</dbReference>
<sequence>MSIEVIKPGMNTTIQDLGRNGFQKYGIIVGGAMDTLALRLANYLVGNDEGAAGMEITLKGPRLLFHEEMLIAICGGDLSPEINGEPVALNRPVWVRKGSMLQFGYARKGCRAYLAVEGGFDVPIVLGSRDTNLRAGIGGYHGRALAEGDIIQRQQRKQQGNYAASRQLAEKMDYASFAAADWHISQSLFPSYTQSCIRVIPAEHFACFTAESRSAFFASEYQITPHSDRMGYRLSGAKLELTMPLELTSEAVTVGTIQVPPEGNPIVLMADRQTTGGYPKIGHVATVDLPLLAQFKPGEMVRFQEITLREAQSALLRREATMKRIKLGLQLFSGRGERG</sequence>
<protein>
    <submittedName>
        <fullName evidence="5">Antagonist of KipI</fullName>
    </submittedName>
</protein>
<comment type="caution">
    <text evidence="5">The sequence shown here is derived from an EMBL/GenBank/DDBJ whole genome shotgun (WGS) entry which is preliminary data.</text>
</comment>
<keyword evidence="1" id="KW-0547">Nucleotide-binding</keyword>
<gene>
    <name evidence="5" type="ORF">JOD01_000452</name>
</gene>
<dbReference type="NCBIfam" id="TIGR00724">
    <property type="entry name" value="urea_amlyse_rel"/>
    <property type="match status" value="1"/>
</dbReference>
<evidence type="ECO:0000256" key="2">
    <source>
        <dbReference type="ARBA" id="ARBA00022801"/>
    </source>
</evidence>
<reference evidence="5" key="1">
    <citation type="submission" date="2021-01" db="EMBL/GenBank/DDBJ databases">
        <title>Genomic Encyclopedia of Type Strains, Phase IV (KMG-IV): sequencing the most valuable type-strain genomes for metagenomic binning, comparative biology and taxonomic classification.</title>
        <authorList>
            <person name="Goeker M."/>
        </authorList>
    </citation>
    <scope>NUCLEOTIDE SEQUENCE</scope>
    <source>
        <strain evidence="5">DSM 25523</strain>
    </source>
</reference>
<evidence type="ECO:0000256" key="3">
    <source>
        <dbReference type="ARBA" id="ARBA00022840"/>
    </source>
</evidence>
<dbReference type="PANTHER" id="PTHR43309">
    <property type="entry name" value="5-OXOPROLINASE SUBUNIT C"/>
    <property type="match status" value="1"/>
</dbReference>
<feature type="domain" description="Carboxyltransferase" evidence="4">
    <location>
        <begin position="24"/>
        <end position="321"/>
    </location>
</feature>
<evidence type="ECO:0000313" key="5">
    <source>
        <dbReference type="EMBL" id="MBM7588866.1"/>
    </source>
</evidence>
<dbReference type="PANTHER" id="PTHR43309:SF5">
    <property type="entry name" value="5-OXOPROLINASE SUBUNIT C"/>
    <property type="match status" value="1"/>
</dbReference>
<evidence type="ECO:0000259" key="4">
    <source>
        <dbReference type="SMART" id="SM00797"/>
    </source>
</evidence>
<keyword evidence="2" id="KW-0378">Hydrolase</keyword>
<dbReference type="InterPro" id="IPR052708">
    <property type="entry name" value="PxpC"/>
</dbReference>
<dbReference type="InterPro" id="IPR029000">
    <property type="entry name" value="Cyclophilin-like_dom_sf"/>
</dbReference>
<dbReference type="RefSeq" id="WP_204516585.1">
    <property type="nucleotide sequence ID" value="NZ_BAABIN010000009.1"/>
</dbReference>
<dbReference type="Pfam" id="PF02626">
    <property type="entry name" value="CT_A_B"/>
    <property type="match status" value="1"/>
</dbReference>
<keyword evidence="3" id="KW-0067">ATP-binding</keyword>
<organism evidence="5 6">
    <name type="scientific">Brevibacillus fulvus</name>
    <dbReference type="NCBI Taxonomy" id="1125967"/>
    <lineage>
        <taxon>Bacteria</taxon>
        <taxon>Bacillati</taxon>
        <taxon>Bacillota</taxon>
        <taxon>Bacilli</taxon>
        <taxon>Bacillales</taxon>
        <taxon>Paenibacillaceae</taxon>
        <taxon>Brevibacillus</taxon>
    </lineage>
</organism>
<name>A0A938XVT1_9BACL</name>
<accession>A0A938XVT1</accession>
<keyword evidence="6" id="KW-1185">Reference proteome</keyword>
<dbReference type="SMART" id="SM00797">
    <property type="entry name" value="AHS2"/>
    <property type="match status" value="1"/>
</dbReference>
<evidence type="ECO:0000256" key="1">
    <source>
        <dbReference type="ARBA" id="ARBA00022741"/>
    </source>
</evidence>
<dbReference type="GO" id="GO:0016787">
    <property type="term" value="F:hydrolase activity"/>
    <property type="evidence" value="ECO:0007669"/>
    <property type="project" value="UniProtKB-KW"/>
</dbReference>
<dbReference type="Gene3D" id="2.40.100.10">
    <property type="entry name" value="Cyclophilin-like"/>
    <property type="match status" value="1"/>
</dbReference>
<dbReference type="AlphaFoldDB" id="A0A938XVT1"/>
<dbReference type="Proteomes" id="UP000717624">
    <property type="component" value="Unassembled WGS sequence"/>
</dbReference>
<dbReference type="InterPro" id="IPR003778">
    <property type="entry name" value="CT_A_B"/>
</dbReference>
<proteinExistence type="predicted"/>